<feature type="transmembrane region" description="Helical" evidence="1">
    <location>
        <begin position="112"/>
        <end position="135"/>
    </location>
</feature>
<proteinExistence type="predicted"/>
<dbReference type="GO" id="GO:0016020">
    <property type="term" value="C:membrane"/>
    <property type="evidence" value="ECO:0007669"/>
    <property type="project" value="TreeGrafter"/>
</dbReference>
<dbReference type="PROSITE" id="PS50244">
    <property type="entry name" value="S5A_REDUCTASE"/>
    <property type="match status" value="1"/>
</dbReference>
<dbReference type="PANTHER" id="PTHR32251">
    <property type="entry name" value="3-OXO-5-ALPHA-STEROID 4-DEHYDROGENASE"/>
    <property type="match status" value="1"/>
</dbReference>
<keyword evidence="3" id="KW-1185">Reference proteome</keyword>
<name>A0A5C8ZQ91_9GAMM</name>
<protein>
    <submittedName>
        <fullName evidence="2">DUF1295 domain-containing protein</fullName>
    </submittedName>
</protein>
<dbReference type="Proteomes" id="UP000321933">
    <property type="component" value="Unassembled WGS sequence"/>
</dbReference>
<keyword evidence="1" id="KW-1133">Transmembrane helix</keyword>
<dbReference type="RefSeq" id="WP_148065133.1">
    <property type="nucleotide sequence ID" value="NZ_VRYZ01000006.1"/>
</dbReference>
<evidence type="ECO:0000313" key="3">
    <source>
        <dbReference type="Proteomes" id="UP000321933"/>
    </source>
</evidence>
<dbReference type="PANTHER" id="PTHR32251:SF17">
    <property type="entry name" value="STEROID 5-ALPHA REDUCTASE C-TERMINAL DOMAIN-CONTAINING PROTEIN"/>
    <property type="match status" value="1"/>
</dbReference>
<evidence type="ECO:0000256" key="1">
    <source>
        <dbReference type="SAM" id="Phobius"/>
    </source>
</evidence>
<dbReference type="AlphaFoldDB" id="A0A5C8ZQ91"/>
<organism evidence="2 3">
    <name type="scientific">Parahaliea aestuarii</name>
    <dbReference type="NCBI Taxonomy" id="1852021"/>
    <lineage>
        <taxon>Bacteria</taxon>
        <taxon>Pseudomonadati</taxon>
        <taxon>Pseudomonadota</taxon>
        <taxon>Gammaproteobacteria</taxon>
        <taxon>Cellvibrionales</taxon>
        <taxon>Halieaceae</taxon>
        <taxon>Parahaliea</taxon>
    </lineage>
</organism>
<dbReference type="Gene3D" id="1.20.120.1630">
    <property type="match status" value="1"/>
</dbReference>
<accession>A0A5C8ZQ91</accession>
<feature type="transmembrane region" description="Helical" evidence="1">
    <location>
        <begin position="33"/>
        <end position="53"/>
    </location>
</feature>
<feature type="transmembrane region" description="Helical" evidence="1">
    <location>
        <begin position="6"/>
        <end position="26"/>
    </location>
</feature>
<feature type="transmembrane region" description="Helical" evidence="1">
    <location>
        <begin position="141"/>
        <end position="160"/>
    </location>
</feature>
<gene>
    <name evidence="2" type="ORF">FVW59_14840</name>
</gene>
<dbReference type="InterPro" id="IPR010721">
    <property type="entry name" value="UstE-like"/>
</dbReference>
<reference evidence="2 3" key="1">
    <citation type="submission" date="2019-08" db="EMBL/GenBank/DDBJ databases">
        <title>Parahaliea maris sp. nov., isolated from the surface seawater.</title>
        <authorList>
            <person name="Liu Y."/>
        </authorList>
    </citation>
    <scope>NUCLEOTIDE SEQUENCE [LARGE SCALE GENOMIC DNA]</scope>
    <source>
        <strain evidence="2 3">S2-26</strain>
    </source>
</reference>
<keyword evidence="1" id="KW-0472">Membrane</keyword>
<comment type="caution">
    <text evidence="2">The sequence shown here is derived from an EMBL/GenBank/DDBJ whole genome shotgun (WGS) entry which is preliminary data.</text>
</comment>
<sequence>MDYPALLFATAAFAFGAVLLLWLLSIPLRDVSIIDMAFAGILAGIGVLAFVLAGTIAPLQLMLLGMVLAWALRMSWHLLRRNWGHGEDPRYARLRSWVDNERAFIWLSLRQVFLLQGVVIWLVALPLQVGMLAPAGMTPGALAWAGFALWALGLACESIADHQLTRIRADPSKRGTVLDTGLWRYSRHPNYFGELCVWWGIFLVACEAPWGFATVIGPLAYSYLVINITGQRTLDKKMAREKPAYKHYMESTSGLIPLPPRRRA</sequence>
<dbReference type="EMBL" id="VRYZ01000006">
    <property type="protein sequence ID" value="TXS90608.1"/>
    <property type="molecule type" value="Genomic_DNA"/>
</dbReference>
<dbReference type="OrthoDB" id="9779233at2"/>
<dbReference type="Pfam" id="PF06966">
    <property type="entry name" value="DUF1295"/>
    <property type="match status" value="1"/>
</dbReference>
<keyword evidence="1" id="KW-0812">Transmembrane</keyword>
<evidence type="ECO:0000313" key="2">
    <source>
        <dbReference type="EMBL" id="TXS90608.1"/>
    </source>
</evidence>